<protein>
    <recommendedName>
        <fullName evidence="4">DUF1579 domain-containing protein</fullName>
    </recommendedName>
</protein>
<dbReference type="EMBL" id="WSEL01000003">
    <property type="protein sequence ID" value="MVQ29166.1"/>
    <property type="molecule type" value="Genomic_DNA"/>
</dbReference>
<comment type="caution">
    <text evidence="2">The sequence shown here is derived from an EMBL/GenBank/DDBJ whole genome shotgun (WGS) entry which is preliminary data.</text>
</comment>
<gene>
    <name evidence="2" type="ORF">GON04_06900</name>
</gene>
<reference evidence="2 3" key="1">
    <citation type="submission" date="2019-12" db="EMBL/GenBank/DDBJ databases">
        <authorList>
            <person name="Huq M.A."/>
        </authorList>
    </citation>
    <scope>NUCLEOTIDE SEQUENCE [LARGE SCALE GENOMIC DNA]</scope>
    <source>
        <strain evidence="2 3">MAH-25</strain>
    </source>
</reference>
<keyword evidence="3" id="KW-1185">Reference proteome</keyword>
<evidence type="ECO:0008006" key="4">
    <source>
        <dbReference type="Google" id="ProtNLM"/>
    </source>
</evidence>
<feature type="chain" id="PRO_5026697858" description="DUF1579 domain-containing protein" evidence="1">
    <location>
        <begin position="27"/>
        <end position="155"/>
    </location>
</feature>
<feature type="signal peptide" evidence="1">
    <location>
        <begin position="1"/>
        <end position="26"/>
    </location>
</feature>
<proteinExistence type="predicted"/>
<evidence type="ECO:0000313" key="3">
    <source>
        <dbReference type="Proteomes" id="UP000469385"/>
    </source>
</evidence>
<evidence type="ECO:0000256" key="1">
    <source>
        <dbReference type="SAM" id="SignalP"/>
    </source>
</evidence>
<dbReference type="Proteomes" id="UP000469385">
    <property type="component" value="Unassembled WGS sequence"/>
</dbReference>
<organism evidence="2 3">
    <name type="scientific">Ramlibacter pinisoli</name>
    <dbReference type="NCBI Taxonomy" id="2682844"/>
    <lineage>
        <taxon>Bacteria</taxon>
        <taxon>Pseudomonadati</taxon>
        <taxon>Pseudomonadota</taxon>
        <taxon>Betaproteobacteria</taxon>
        <taxon>Burkholderiales</taxon>
        <taxon>Comamonadaceae</taxon>
        <taxon>Ramlibacter</taxon>
    </lineage>
</organism>
<keyword evidence="1" id="KW-0732">Signal</keyword>
<evidence type="ECO:0000313" key="2">
    <source>
        <dbReference type="EMBL" id="MVQ29166.1"/>
    </source>
</evidence>
<dbReference type="AlphaFoldDB" id="A0A6N8ISV1"/>
<name>A0A6N8ISV1_9BURK</name>
<accession>A0A6N8ISV1</accession>
<dbReference type="RefSeq" id="WP_157397199.1">
    <property type="nucleotide sequence ID" value="NZ_WSEL01000003.1"/>
</dbReference>
<sequence length="155" mass="17103">MSATVRLWMLALLSAAVLLSRCDALAPGGLSTAPDLASADVVQQLQGTWQRDAAEQGMQARRLLTLRPNGSFLETVHVVDAGGAATDFIHEGTWLYDGTNLKRHYTSMNGNPPSRLNLPFATFEIRFESRNEFLGIDRIHGHEVRYRRVAADAQP</sequence>